<dbReference type="HOGENOM" id="CLU_022668_0_0_1"/>
<sequence>MSGLLDETITLLVDSTDTSSNNLLKGWLDDLFNLVPEYGLNCTQLKSIIRFVTISPVITATTKVFIIENYLLPNEAIDLMVIKTIIDGLGTSSLSQQYKYYASRQIQVSLVKWLVQNYFLWDHISDEINGSIWLHIWQYEYLQKWLTYIIIWTTKSRNDVRKWKLQYLQKFAFNPGYLEANIYSAAILDRYTSIVGHSQSISDIKAKLACNQRSLQNFYNLEINESQLKLVANILSSSVKGRAFTQDYINSSVESLKLQLTSSQQHISSNFNSYLHNPPAGHIYIPTVKNNKELICNWRTVVVPKNLEYIFDDRIASSVIITTLIKEGNNMSSQSQIYNWIEVQLKRCFNLNGNLSEHEVIIIIRKIMMQCMINKQLIPKIASEFLTSEYLNRRLFSFNFLSTSLIPLLNPTNNNDMRKYVLKMLAMCHLWQQDNNNSTTLFFNLMRSFVVMIKIWLNDSAIYNSKENMLVAADIINDISKLIVTVYLNEVTDRKVTIALVLLFESILSFPSQCYKDDKILKKIMIPPSLMNNILLSDDPIIVNVCCKYLIKSKQLLHEKSSDYMIVNWGNQYILDLTNYLWRNKITISKKIFGLPNEFIKSITNNLYFPNVSNISRAVFTITGVPSLSFICSKYLLDLEERTYTKVHYNRTLTEEGFKMFMTHINNTYAGNIPGIWLSDTNAIIELRIKILKEMITSNSSYSMIPLFLFTYLKSLSKYNENNKDIERTGQLA</sequence>
<name>G8BQG0_TETPH</name>
<dbReference type="KEGG" id="tpf:TPHA_0B00850"/>
<proteinExistence type="predicted"/>
<accession>G8BQG0</accession>
<evidence type="ECO:0000313" key="2">
    <source>
        <dbReference type="Proteomes" id="UP000005666"/>
    </source>
</evidence>
<dbReference type="OMA" id="NYLWRNK"/>
<dbReference type="eggNOG" id="ENOG502QS8Q">
    <property type="taxonomic scope" value="Eukaryota"/>
</dbReference>
<dbReference type="AlphaFoldDB" id="G8BQG0"/>
<organism evidence="1 2">
    <name type="scientific">Tetrapisispora phaffii (strain ATCC 24235 / CBS 4417 / NBRC 1672 / NRRL Y-8282 / UCD 70-5)</name>
    <name type="common">Yeast</name>
    <name type="synonym">Fabospora phaffii</name>
    <dbReference type="NCBI Taxonomy" id="1071381"/>
    <lineage>
        <taxon>Eukaryota</taxon>
        <taxon>Fungi</taxon>
        <taxon>Dikarya</taxon>
        <taxon>Ascomycota</taxon>
        <taxon>Saccharomycotina</taxon>
        <taxon>Saccharomycetes</taxon>
        <taxon>Saccharomycetales</taxon>
        <taxon>Saccharomycetaceae</taxon>
        <taxon>Tetrapisispora</taxon>
    </lineage>
</organism>
<dbReference type="OrthoDB" id="6347512at2759"/>
<keyword evidence="2" id="KW-1185">Reference proteome</keyword>
<dbReference type="Proteomes" id="UP000005666">
    <property type="component" value="Chromosome 2"/>
</dbReference>
<dbReference type="EMBL" id="HE612857">
    <property type="protein sequence ID" value="CCE61757.1"/>
    <property type="molecule type" value="Genomic_DNA"/>
</dbReference>
<dbReference type="STRING" id="1071381.G8BQG0"/>
<dbReference type="GeneID" id="11534898"/>
<gene>
    <name evidence="1" type="primary">TPHA0B00850</name>
    <name evidence="1" type="ordered locus">TPHA_0B00850</name>
</gene>
<protein>
    <submittedName>
        <fullName evidence="1">Uncharacterized protein</fullName>
    </submittedName>
</protein>
<reference evidence="1 2" key="1">
    <citation type="journal article" date="2011" name="Proc. Natl. Acad. Sci. U.S.A.">
        <title>Evolutionary erosion of yeast sex chromosomes by mating-type switching accidents.</title>
        <authorList>
            <person name="Gordon J.L."/>
            <person name="Armisen D."/>
            <person name="Proux-Wera E."/>
            <person name="Oheigeartaigh S.S."/>
            <person name="Byrne K.P."/>
            <person name="Wolfe K.H."/>
        </authorList>
    </citation>
    <scope>NUCLEOTIDE SEQUENCE [LARGE SCALE GENOMIC DNA]</scope>
    <source>
        <strain evidence="2">ATCC 24235 / CBS 4417 / NBRC 1672 / NRRL Y-8282 / UCD 70-5</strain>
    </source>
</reference>
<dbReference type="RefSeq" id="XP_003684191.1">
    <property type="nucleotide sequence ID" value="XM_003684143.1"/>
</dbReference>
<dbReference type="CDD" id="cd22647">
    <property type="entry name" value="CTF3_NTD_HEAT"/>
    <property type="match status" value="1"/>
</dbReference>
<evidence type="ECO:0000313" key="1">
    <source>
        <dbReference type="EMBL" id="CCE61757.1"/>
    </source>
</evidence>